<gene>
    <name evidence="1" type="ORF">Lalb_Chr04g0250761</name>
</gene>
<reference evidence="2" key="1">
    <citation type="journal article" date="2020" name="Nat. Commun.">
        <title>Genome sequence of the cluster root forming white lupin.</title>
        <authorList>
            <person name="Hufnagel B."/>
            <person name="Marques A."/>
            <person name="Soriano A."/>
            <person name="Marques L."/>
            <person name="Divol F."/>
            <person name="Doumas P."/>
            <person name="Sallet E."/>
            <person name="Mancinotti D."/>
            <person name="Carrere S."/>
            <person name="Marande W."/>
            <person name="Arribat S."/>
            <person name="Keller J."/>
            <person name="Huneau C."/>
            <person name="Blein T."/>
            <person name="Aime D."/>
            <person name="Laguerre M."/>
            <person name="Taylor J."/>
            <person name="Schubert V."/>
            <person name="Nelson M."/>
            <person name="Geu-Flores F."/>
            <person name="Crespi M."/>
            <person name="Gallardo-Guerrero K."/>
            <person name="Delaux P.-M."/>
            <person name="Salse J."/>
            <person name="Berges H."/>
            <person name="Guyot R."/>
            <person name="Gouzy J."/>
            <person name="Peret B."/>
        </authorList>
    </citation>
    <scope>NUCLEOTIDE SEQUENCE [LARGE SCALE GENOMIC DNA]</scope>
    <source>
        <strain evidence="2">cv. Amiga</strain>
    </source>
</reference>
<protein>
    <submittedName>
        <fullName evidence="1">Uncharacterized protein</fullName>
    </submittedName>
</protein>
<dbReference type="AlphaFoldDB" id="A0A6A4QM05"/>
<evidence type="ECO:0000313" key="1">
    <source>
        <dbReference type="EMBL" id="KAE9615011.1"/>
    </source>
</evidence>
<evidence type="ECO:0000313" key="2">
    <source>
        <dbReference type="Proteomes" id="UP000447434"/>
    </source>
</evidence>
<accession>A0A6A4QM05</accession>
<dbReference type="Proteomes" id="UP000447434">
    <property type="component" value="Chromosome 4"/>
</dbReference>
<organism evidence="1 2">
    <name type="scientific">Lupinus albus</name>
    <name type="common">White lupine</name>
    <name type="synonym">Lupinus termis</name>
    <dbReference type="NCBI Taxonomy" id="3870"/>
    <lineage>
        <taxon>Eukaryota</taxon>
        <taxon>Viridiplantae</taxon>
        <taxon>Streptophyta</taxon>
        <taxon>Embryophyta</taxon>
        <taxon>Tracheophyta</taxon>
        <taxon>Spermatophyta</taxon>
        <taxon>Magnoliopsida</taxon>
        <taxon>eudicotyledons</taxon>
        <taxon>Gunneridae</taxon>
        <taxon>Pentapetalae</taxon>
        <taxon>rosids</taxon>
        <taxon>fabids</taxon>
        <taxon>Fabales</taxon>
        <taxon>Fabaceae</taxon>
        <taxon>Papilionoideae</taxon>
        <taxon>50 kb inversion clade</taxon>
        <taxon>genistoids sensu lato</taxon>
        <taxon>core genistoids</taxon>
        <taxon>Genisteae</taxon>
        <taxon>Lupinus</taxon>
    </lineage>
</organism>
<proteinExistence type="predicted"/>
<sequence>MDLTVGTARWTGECKFSDPGRVMKVVDVLKREAERSDEGFWGIGGFGMEDLKSEEGIVERVSERESEPFVPDGFS</sequence>
<keyword evidence="2" id="KW-1185">Reference proteome</keyword>
<comment type="caution">
    <text evidence="1">The sequence shown here is derived from an EMBL/GenBank/DDBJ whole genome shotgun (WGS) entry which is preliminary data.</text>
</comment>
<name>A0A6A4QM05_LUPAL</name>
<dbReference type="EMBL" id="WOCE01000004">
    <property type="protein sequence ID" value="KAE9615011.1"/>
    <property type="molecule type" value="Genomic_DNA"/>
</dbReference>